<name>A0A8J6NDS6_9BACT</name>
<comment type="caution">
    <text evidence="7">The sequence shown here is derived from an EMBL/GenBank/DDBJ whole genome shotgun (WGS) entry which is preliminary data.</text>
</comment>
<sequence>MELMREALVLKNEKEYGELYRRLRFPSAAEADDFNQKRQQLIAGLDGRASSACQGSKLHTGPLSPGCAICTRGEWSCLFINNLCNGRCFYCPTSQLKKSQPETNSLSFSQANDYLAYLEEFDFRGASISGGEPLITPERTLDFVAKIKKKFGQKIHLWLYTNGILANEIILRQLADHGLDEIRFDLSAKDYETDKVEIAARLIPTITVEIPAIPEDYPLLSGLLPRLAEIGVKHLNLHQLRLTPFNAEKLLQHPYTYSHGKKITVIESELTALRLVRHAAENGGPAVNYCSFAYKERYQGAASRKRAARALAKPFEEVTKAGYIRSLNIKDTPTMIDKIAAILAESGHPQAWFLEKKEWLHFASFLLPEIIRCHPAVITVSYALCKLGEKNSYQGSYLEIALHRKRNIVAQRQSVLSKRSLIAADLEPFAAAFLLTSAQENDDQLCDLTKDTLTYPDLGDIFEYERQSIGLPLYF</sequence>
<dbReference type="PANTHER" id="PTHR43288:SF1">
    <property type="entry name" value="GLYCYL-RADICAL ENZYME ACTIVATING ENZYME MJ0021-RELATED"/>
    <property type="match status" value="1"/>
</dbReference>
<comment type="cofactor">
    <cofactor evidence="1">
        <name>[4Fe-4S] cluster</name>
        <dbReference type="ChEBI" id="CHEBI:49883"/>
    </cofactor>
</comment>
<dbReference type="CDD" id="cd01335">
    <property type="entry name" value="Radical_SAM"/>
    <property type="match status" value="1"/>
</dbReference>
<evidence type="ECO:0000256" key="2">
    <source>
        <dbReference type="ARBA" id="ARBA00022691"/>
    </source>
</evidence>
<dbReference type="GO" id="GO:0046872">
    <property type="term" value="F:metal ion binding"/>
    <property type="evidence" value="ECO:0007669"/>
    <property type="project" value="UniProtKB-KW"/>
</dbReference>
<dbReference type="InterPro" id="IPR007197">
    <property type="entry name" value="rSAM"/>
</dbReference>
<dbReference type="EMBL" id="JACNJZ010000059">
    <property type="protein sequence ID" value="MBC8316873.1"/>
    <property type="molecule type" value="Genomic_DNA"/>
</dbReference>
<dbReference type="Gene3D" id="3.20.20.70">
    <property type="entry name" value="Aldolase class I"/>
    <property type="match status" value="1"/>
</dbReference>
<keyword evidence="5" id="KW-0411">Iron-sulfur</keyword>
<evidence type="ECO:0000256" key="1">
    <source>
        <dbReference type="ARBA" id="ARBA00001966"/>
    </source>
</evidence>
<dbReference type="SFLD" id="SFLDG01067">
    <property type="entry name" value="SPASM/twitch_domain_containing"/>
    <property type="match status" value="1"/>
</dbReference>
<evidence type="ECO:0000256" key="3">
    <source>
        <dbReference type="ARBA" id="ARBA00022723"/>
    </source>
</evidence>
<dbReference type="SFLD" id="SFLDS00029">
    <property type="entry name" value="Radical_SAM"/>
    <property type="match status" value="1"/>
</dbReference>
<evidence type="ECO:0000259" key="6">
    <source>
        <dbReference type="PROSITE" id="PS51918"/>
    </source>
</evidence>
<dbReference type="PANTHER" id="PTHR43288">
    <property type="entry name" value="BIOTIN SYNTHASE-RELATED PROTEIN, RADICAL SAM SUPERFAMILY"/>
    <property type="match status" value="1"/>
</dbReference>
<organism evidence="7 8">
    <name type="scientific">Candidatus Desulfobia pelagia</name>
    <dbReference type="NCBI Taxonomy" id="2841692"/>
    <lineage>
        <taxon>Bacteria</taxon>
        <taxon>Pseudomonadati</taxon>
        <taxon>Thermodesulfobacteriota</taxon>
        <taxon>Desulfobulbia</taxon>
        <taxon>Desulfobulbales</taxon>
        <taxon>Desulfobulbaceae</taxon>
        <taxon>Candidatus Desulfobia</taxon>
    </lineage>
</organism>
<evidence type="ECO:0000256" key="4">
    <source>
        <dbReference type="ARBA" id="ARBA00023004"/>
    </source>
</evidence>
<dbReference type="InterPro" id="IPR013785">
    <property type="entry name" value="Aldolase_TIM"/>
</dbReference>
<dbReference type="AlphaFoldDB" id="A0A8J6NDS6"/>
<evidence type="ECO:0000313" key="7">
    <source>
        <dbReference type="EMBL" id="MBC8316873.1"/>
    </source>
</evidence>
<dbReference type="SUPFAM" id="SSF102114">
    <property type="entry name" value="Radical SAM enzymes"/>
    <property type="match status" value="1"/>
</dbReference>
<reference evidence="7 8" key="1">
    <citation type="submission" date="2020-08" db="EMBL/GenBank/DDBJ databases">
        <title>Bridging the membrane lipid divide: bacteria of the FCB group superphylum have the potential to synthesize archaeal ether lipids.</title>
        <authorList>
            <person name="Villanueva L."/>
            <person name="Von Meijenfeldt F.A.B."/>
            <person name="Westbye A.B."/>
            <person name="Yadav S."/>
            <person name="Hopmans E.C."/>
            <person name="Dutilh B.E."/>
            <person name="Sinninghe Damste J.S."/>
        </authorList>
    </citation>
    <scope>NUCLEOTIDE SEQUENCE [LARGE SCALE GENOMIC DNA]</scope>
    <source>
        <strain evidence="7">NIOZ-UU47</strain>
    </source>
</reference>
<dbReference type="PROSITE" id="PS51918">
    <property type="entry name" value="RADICAL_SAM"/>
    <property type="match status" value="1"/>
</dbReference>
<dbReference type="SFLD" id="SFLDG01108">
    <property type="entry name" value="Uncharacterised_Radical_SAM_Su"/>
    <property type="match status" value="1"/>
</dbReference>
<keyword evidence="4" id="KW-0408">Iron</keyword>
<gene>
    <name evidence="7" type="ORF">H8E41_03140</name>
</gene>
<keyword evidence="3" id="KW-0479">Metal-binding</keyword>
<dbReference type="GO" id="GO:0051536">
    <property type="term" value="F:iron-sulfur cluster binding"/>
    <property type="evidence" value="ECO:0007669"/>
    <property type="project" value="UniProtKB-KW"/>
</dbReference>
<accession>A0A8J6NDS6</accession>
<protein>
    <submittedName>
        <fullName evidence="7">Radical SAM protein</fullName>
    </submittedName>
</protein>
<evidence type="ECO:0000256" key="5">
    <source>
        <dbReference type="ARBA" id="ARBA00023014"/>
    </source>
</evidence>
<dbReference type="Pfam" id="PF04055">
    <property type="entry name" value="Radical_SAM"/>
    <property type="match status" value="1"/>
</dbReference>
<dbReference type="InterPro" id="IPR058240">
    <property type="entry name" value="rSAM_sf"/>
</dbReference>
<feature type="domain" description="Radical SAM core" evidence="6">
    <location>
        <begin position="70"/>
        <end position="285"/>
    </location>
</feature>
<keyword evidence="2" id="KW-0949">S-adenosyl-L-methionine</keyword>
<dbReference type="InterPro" id="IPR040087">
    <property type="entry name" value="MJ0021-like"/>
</dbReference>
<dbReference type="GO" id="GO:0003824">
    <property type="term" value="F:catalytic activity"/>
    <property type="evidence" value="ECO:0007669"/>
    <property type="project" value="InterPro"/>
</dbReference>
<dbReference type="Proteomes" id="UP000614424">
    <property type="component" value="Unassembled WGS sequence"/>
</dbReference>
<proteinExistence type="predicted"/>
<evidence type="ECO:0000313" key="8">
    <source>
        <dbReference type="Proteomes" id="UP000614424"/>
    </source>
</evidence>